<gene>
    <name evidence="2" type="ORF">K6Y31_08690</name>
</gene>
<proteinExistence type="predicted"/>
<dbReference type="InterPro" id="IPR027275">
    <property type="entry name" value="PRC-brl_dom"/>
</dbReference>
<reference evidence="2 3" key="1">
    <citation type="journal article" date="2022" name="Environ. Microbiol. Rep.">
        <title>Eco-phylogenetic analyses reveal divergent evolution of vitamin B12 metabolism in the marine bacterial family 'Psychromonadaceae'.</title>
        <authorList>
            <person name="Jin X."/>
            <person name="Yang Y."/>
            <person name="Cao H."/>
            <person name="Gao B."/>
            <person name="Zhao Z."/>
        </authorList>
    </citation>
    <scope>NUCLEOTIDE SEQUENCE [LARGE SCALE GENOMIC DNA]</scope>
    <source>
        <strain evidence="2 3">MKS20</strain>
    </source>
</reference>
<keyword evidence="3" id="KW-1185">Reference proteome</keyword>
<dbReference type="InterPro" id="IPR011033">
    <property type="entry name" value="PRC_barrel-like_sf"/>
</dbReference>
<evidence type="ECO:0000313" key="2">
    <source>
        <dbReference type="EMBL" id="MCE2594890.1"/>
    </source>
</evidence>
<accession>A0ABS8WBX5</accession>
<protein>
    <submittedName>
        <fullName evidence="2">PRC-barrel domain-containing protein</fullName>
    </submittedName>
</protein>
<dbReference type="InterPro" id="IPR014747">
    <property type="entry name" value="Bac_photo_RC_H_C"/>
</dbReference>
<evidence type="ECO:0000259" key="1">
    <source>
        <dbReference type="Pfam" id="PF05239"/>
    </source>
</evidence>
<comment type="caution">
    <text evidence="2">The sequence shown here is derived from an EMBL/GenBank/DDBJ whole genome shotgun (WGS) entry which is preliminary data.</text>
</comment>
<dbReference type="Proteomes" id="UP001201273">
    <property type="component" value="Unassembled WGS sequence"/>
</dbReference>
<sequence length="72" mass="8157">MLHSLNDLENFAINATDGDIGHTKDFYFDDKQWAVRYLVVETGSWLASRKVLLSPIAIKEIDQEGKTMTVSI</sequence>
<dbReference type="EMBL" id="JAIMJA010000007">
    <property type="protein sequence ID" value="MCE2594890.1"/>
    <property type="molecule type" value="Genomic_DNA"/>
</dbReference>
<dbReference type="Pfam" id="PF05239">
    <property type="entry name" value="PRC"/>
    <property type="match status" value="1"/>
</dbReference>
<dbReference type="RefSeq" id="WP_233052400.1">
    <property type="nucleotide sequence ID" value="NZ_JAIMJA010000007.1"/>
</dbReference>
<organism evidence="2 3">
    <name type="scientific">Motilimonas cestriensis</name>
    <dbReference type="NCBI Taxonomy" id="2742685"/>
    <lineage>
        <taxon>Bacteria</taxon>
        <taxon>Pseudomonadati</taxon>
        <taxon>Pseudomonadota</taxon>
        <taxon>Gammaproteobacteria</taxon>
        <taxon>Alteromonadales</taxon>
        <taxon>Alteromonadales genera incertae sedis</taxon>
        <taxon>Motilimonas</taxon>
    </lineage>
</organism>
<dbReference type="Gene3D" id="3.90.50.10">
    <property type="entry name" value="Photosynthetic Reaction Center, subunit H, domain 2"/>
    <property type="match status" value="1"/>
</dbReference>
<evidence type="ECO:0000313" key="3">
    <source>
        <dbReference type="Proteomes" id="UP001201273"/>
    </source>
</evidence>
<dbReference type="SUPFAM" id="SSF50346">
    <property type="entry name" value="PRC-barrel domain"/>
    <property type="match status" value="1"/>
</dbReference>
<feature type="domain" description="PRC-barrel" evidence="1">
    <location>
        <begin position="5"/>
        <end position="70"/>
    </location>
</feature>
<name>A0ABS8WBX5_9GAMM</name>